<dbReference type="InterPro" id="IPR036412">
    <property type="entry name" value="HAD-like_sf"/>
</dbReference>
<dbReference type="Gene3D" id="3.40.50.1000">
    <property type="entry name" value="HAD superfamily/HAD-like"/>
    <property type="match status" value="1"/>
</dbReference>
<dbReference type="PANTHER" id="PTHR10000">
    <property type="entry name" value="PHOSPHOSERINE PHOSPHATASE"/>
    <property type="match status" value="1"/>
</dbReference>
<keyword evidence="2" id="KW-1185">Reference proteome</keyword>
<dbReference type="InterPro" id="IPR023214">
    <property type="entry name" value="HAD_sf"/>
</dbReference>
<accession>A0ABN3V425</accession>
<dbReference type="Proteomes" id="UP001500979">
    <property type="component" value="Unassembled WGS sequence"/>
</dbReference>
<dbReference type="EMBL" id="BAAAUX010000001">
    <property type="protein sequence ID" value="GAA2773262.1"/>
    <property type="molecule type" value="Genomic_DNA"/>
</dbReference>
<dbReference type="Pfam" id="PF08282">
    <property type="entry name" value="Hydrolase_3"/>
    <property type="match status" value="1"/>
</dbReference>
<comment type="caution">
    <text evidence="1">The sequence shown here is derived from an EMBL/GenBank/DDBJ whole genome shotgun (WGS) entry which is preliminary data.</text>
</comment>
<dbReference type="Gene3D" id="3.30.1240.10">
    <property type="match status" value="1"/>
</dbReference>
<evidence type="ECO:0000313" key="1">
    <source>
        <dbReference type="EMBL" id="GAA2773262.1"/>
    </source>
</evidence>
<sequence length="246" mass="26054">MAGAGGMVPEGARLAISRLCANGGRFVLSTTRPLRSALNSALRLGADMLVCSGGAVVVDPWKARLLVGSAFSVRDSRRLTDVLRSRLDGVRIAFDHRDRCVLDEDFRTGWPETSELHRRARAEVSGAVTKVMVQSDSEDVEILAKKVRAEIGAIGAVAIPGPDFVDVLPPGVDSAEHLRTLVPAGTTTVAFGAAPADVPLLRWADVAVAVADAELSVMDSADYLTAPRDEDGVAQFLDRVLCGQPL</sequence>
<reference evidence="1 2" key="1">
    <citation type="journal article" date="2019" name="Int. J. Syst. Evol. Microbiol.">
        <title>The Global Catalogue of Microorganisms (GCM) 10K type strain sequencing project: providing services to taxonomists for standard genome sequencing and annotation.</title>
        <authorList>
            <consortium name="The Broad Institute Genomics Platform"/>
            <consortium name="The Broad Institute Genome Sequencing Center for Infectious Disease"/>
            <person name="Wu L."/>
            <person name="Ma J."/>
        </authorList>
    </citation>
    <scope>NUCLEOTIDE SEQUENCE [LARGE SCALE GENOMIC DNA]</scope>
    <source>
        <strain evidence="1 2">JCM 9383</strain>
    </source>
</reference>
<evidence type="ECO:0000313" key="2">
    <source>
        <dbReference type="Proteomes" id="UP001500979"/>
    </source>
</evidence>
<dbReference type="PANTHER" id="PTHR10000:SF8">
    <property type="entry name" value="HAD SUPERFAMILY HYDROLASE-LIKE, TYPE 3"/>
    <property type="match status" value="1"/>
</dbReference>
<dbReference type="SUPFAM" id="SSF56784">
    <property type="entry name" value="HAD-like"/>
    <property type="match status" value="1"/>
</dbReference>
<name>A0ABN3V425_9PSEU</name>
<protein>
    <submittedName>
        <fullName evidence="1">Uncharacterized protein</fullName>
    </submittedName>
</protein>
<proteinExistence type="predicted"/>
<organism evidence="1 2">
    <name type="scientific">Saccharopolyspora taberi</name>
    <dbReference type="NCBI Taxonomy" id="60895"/>
    <lineage>
        <taxon>Bacteria</taxon>
        <taxon>Bacillati</taxon>
        <taxon>Actinomycetota</taxon>
        <taxon>Actinomycetes</taxon>
        <taxon>Pseudonocardiales</taxon>
        <taxon>Pseudonocardiaceae</taxon>
        <taxon>Saccharopolyspora</taxon>
    </lineage>
</organism>
<gene>
    <name evidence="1" type="ORF">GCM10010470_01170</name>
</gene>